<dbReference type="Proteomes" id="UP000008291">
    <property type="component" value="Chromosome"/>
</dbReference>
<feature type="compositionally biased region" description="Gly residues" evidence="1">
    <location>
        <begin position="116"/>
        <end position="141"/>
    </location>
</feature>
<dbReference type="AlphaFoldDB" id="Q3SF04"/>
<feature type="compositionally biased region" description="Basic and acidic residues" evidence="1">
    <location>
        <begin position="1"/>
        <end position="59"/>
    </location>
</feature>
<accession>Q3SF04</accession>
<evidence type="ECO:0000313" key="3">
    <source>
        <dbReference type="Proteomes" id="UP000008291"/>
    </source>
</evidence>
<protein>
    <submittedName>
        <fullName evidence="2">Uncharacterized protein</fullName>
    </submittedName>
</protein>
<evidence type="ECO:0000313" key="2">
    <source>
        <dbReference type="EMBL" id="AAZ96684.1"/>
    </source>
</evidence>
<keyword evidence="3" id="KW-1185">Reference proteome</keyword>
<sequence>MGKHRKEDSRGHDPSHDDRGDAARYRAADEHRGGAADHHGGAHDAAHPGDRDSRREQRGRAPGSSYGGKQGSYAQGSYAQGNYRERGDVSSGRGLHDDAASWQSGAQDHWRQGAQERGGPGQGGYGELSYGQGGQRRGQGEGAYERGPEAFGQWQGGSRGGYGQPGHEPGSYGAGSYSQGEQVEGPRGQSSQGTDEAAWRRNRLAEGANPGMSGPHGSPHEGASRDTGPHHDPHYLKWREEQIRKLDADYEAFSQERYSRFADEFDSWRRERAAAGGTRDESKVGSKRAPGDADKSDGGTQDTGDAPKRR</sequence>
<feature type="compositionally biased region" description="Basic and acidic residues" evidence="1">
    <location>
        <begin position="83"/>
        <end position="99"/>
    </location>
</feature>
<dbReference type="STRING" id="292415.Tbd_0731"/>
<feature type="region of interest" description="Disordered" evidence="1">
    <location>
        <begin position="272"/>
        <end position="310"/>
    </location>
</feature>
<feature type="compositionally biased region" description="Basic and acidic residues" evidence="1">
    <location>
        <begin position="272"/>
        <end position="297"/>
    </location>
</feature>
<evidence type="ECO:0000256" key="1">
    <source>
        <dbReference type="SAM" id="MobiDB-lite"/>
    </source>
</evidence>
<organism evidence="2 3">
    <name type="scientific">Thiobacillus denitrificans (strain ATCC 25259 / T1)</name>
    <dbReference type="NCBI Taxonomy" id="292415"/>
    <lineage>
        <taxon>Bacteria</taxon>
        <taxon>Pseudomonadati</taxon>
        <taxon>Pseudomonadota</taxon>
        <taxon>Betaproteobacteria</taxon>
        <taxon>Nitrosomonadales</taxon>
        <taxon>Thiobacillaceae</taxon>
        <taxon>Thiobacillus</taxon>
    </lineage>
</organism>
<dbReference type="eggNOG" id="ENOG5032Y9Y">
    <property type="taxonomic scope" value="Bacteria"/>
</dbReference>
<dbReference type="OrthoDB" id="8819682at2"/>
<dbReference type="HOGENOM" id="CLU_896968_0_0_4"/>
<dbReference type="KEGG" id="tbd:Tbd_0731"/>
<dbReference type="EMBL" id="CP000116">
    <property type="protein sequence ID" value="AAZ96684.1"/>
    <property type="molecule type" value="Genomic_DNA"/>
</dbReference>
<proteinExistence type="predicted"/>
<feature type="compositionally biased region" description="Gly residues" evidence="1">
    <location>
        <begin position="154"/>
        <end position="164"/>
    </location>
</feature>
<feature type="compositionally biased region" description="Basic and acidic residues" evidence="1">
    <location>
        <begin position="218"/>
        <end position="236"/>
    </location>
</feature>
<feature type="region of interest" description="Disordered" evidence="1">
    <location>
        <begin position="1"/>
        <end position="236"/>
    </location>
</feature>
<name>Q3SF04_THIDA</name>
<reference evidence="2 3" key="1">
    <citation type="journal article" date="2006" name="J. Bacteriol.">
        <title>The genome sequence of the obligately chemolithoautotrophic, facultatively anaerobic bacterium Thiobacillus denitrificans.</title>
        <authorList>
            <person name="Beller H.R."/>
            <person name="Chain P.S."/>
            <person name="Letain T.E."/>
            <person name="Chakicherla A."/>
            <person name="Larimer F.W."/>
            <person name="Richardson P.M."/>
            <person name="Coleman M.A."/>
            <person name="Wood A.P."/>
            <person name="Kelly D.P."/>
        </authorList>
    </citation>
    <scope>NUCLEOTIDE SEQUENCE [LARGE SCALE GENOMIC DNA]</scope>
    <source>
        <strain evidence="2 3">ATCC 25259</strain>
    </source>
</reference>
<gene>
    <name evidence="2" type="ordered locus">Tbd_0731</name>
</gene>
<dbReference type="RefSeq" id="WP_011311243.1">
    <property type="nucleotide sequence ID" value="NC_007404.1"/>
</dbReference>